<accession>A0AA41XII5</accession>
<keyword evidence="3" id="KW-1185">Reference proteome</keyword>
<dbReference type="Gene3D" id="1.10.260.40">
    <property type="entry name" value="lambda repressor-like DNA-binding domains"/>
    <property type="match status" value="1"/>
</dbReference>
<dbReference type="InterPro" id="IPR039554">
    <property type="entry name" value="HigA2-like_HTH"/>
</dbReference>
<dbReference type="Proteomes" id="UP001165587">
    <property type="component" value="Unassembled WGS sequence"/>
</dbReference>
<dbReference type="AlphaFoldDB" id="A0AA41XII5"/>
<comment type="caution">
    <text evidence="2">The sequence shown here is derived from an EMBL/GenBank/DDBJ whole genome shotgun (WGS) entry which is preliminary data.</text>
</comment>
<organism evidence="2 3">
    <name type="scientific">Herbiconiux oxytropis</name>
    <dbReference type="NCBI Taxonomy" id="2970915"/>
    <lineage>
        <taxon>Bacteria</taxon>
        <taxon>Bacillati</taxon>
        <taxon>Actinomycetota</taxon>
        <taxon>Actinomycetes</taxon>
        <taxon>Micrococcales</taxon>
        <taxon>Microbacteriaceae</taxon>
        <taxon>Herbiconiux</taxon>
    </lineage>
</organism>
<dbReference type="InterPro" id="IPR001387">
    <property type="entry name" value="Cro/C1-type_HTH"/>
</dbReference>
<evidence type="ECO:0000313" key="3">
    <source>
        <dbReference type="Proteomes" id="UP001165587"/>
    </source>
</evidence>
<dbReference type="RefSeq" id="WP_259529052.1">
    <property type="nucleotide sequence ID" value="NZ_JANLCK010000005.1"/>
</dbReference>
<name>A0AA41XII5_9MICO</name>
<proteinExistence type="predicted"/>
<dbReference type="EMBL" id="JANLCK010000005">
    <property type="protein sequence ID" value="MCS5726543.1"/>
    <property type="molecule type" value="Genomic_DNA"/>
</dbReference>
<evidence type="ECO:0000259" key="1">
    <source>
        <dbReference type="PROSITE" id="PS50943"/>
    </source>
</evidence>
<dbReference type="InterPro" id="IPR010982">
    <property type="entry name" value="Lambda_DNA-bd_dom_sf"/>
</dbReference>
<dbReference type="Pfam" id="PF13744">
    <property type="entry name" value="HTH_37"/>
    <property type="match status" value="1"/>
</dbReference>
<reference evidence="2" key="1">
    <citation type="submission" date="2022-08" db="EMBL/GenBank/DDBJ databases">
        <authorList>
            <person name="Deng Y."/>
            <person name="Han X.-F."/>
            <person name="Zhang Y.-Q."/>
        </authorList>
    </citation>
    <scope>NUCLEOTIDE SEQUENCE</scope>
    <source>
        <strain evidence="2">CPCC 203407</strain>
    </source>
</reference>
<dbReference type="SMART" id="SM00530">
    <property type="entry name" value="HTH_XRE"/>
    <property type="match status" value="1"/>
</dbReference>
<dbReference type="SUPFAM" id="SSF47413">
    <property type="entry name" value="lambda repressor-like DNA-binding domains"/>
    <property type="match status" value="1"/>
</dbReference>
<evidence type="ECO:0000313" key="2">
    <source>
        <dbReference type="EMBL" id="MCS5726543.1"/>
    </source>
</evidence>
<dbReference type="PROSITE" id="PS50943">
    <property type="entry name" value="HTH_CROC1"/>
    <property type="match status" value="1"/>
</dbReference>
<gene>
    <name evidence="2" type="ORF">N1028_11620</name>
</gene>
<feature type="domain" description="HTH cro/C1-type" evidence="1">
    <location>
        <begin position="38"/>
        <end position="93"/>
    </location>
</feature>
<dbReference type="GO" id="GO:0003677">
    <property type="term" value="F:DNA binding"/>
    <property type="evidence" value="ECO:0007669"/>
    <property type="project" value="InterPro"/>
</dbReference>
<sequence length="105" mass="11512">MTEKPVSWKSTRAKLDRDPDRVAAARSAAEAEVLAYQLVALRKEASLTQSELSKTMGVSQRRVSAIERGQLDSFELDTIKNYVAALGGHVRVVADFGDRTFTLAS</sequence>
<protein>
    <submittedName>
        <fullName evidence="2">Helix-turn-helix domain-containing protein</fullName>
    </submittedName>
</protein>
<dbReference type="CDD" id="cd00093">
    <property type="entry name" value="HTH_XRE"/>
    <property type="match status" value="1"/>
</dbReference>